<gene>
    <name evidence="2" type="primary">thiW</name>
    <name evidence="2" type="ORF">AAA081_04210</name>
</gene>
<feature type="transmembrane region" description="Helical" evidence="1">
    <location>
        <begin position="126"/>
        <end position="148"/>
    </location>
</feature>
<name>A0ABV1J5N9_9FIRM</name>
<protein>
    <submittedName>
        <fullName evidence="2">Energy coupling factor transporter S component ThiW</fullName>
    </submittedName>
</protein>
<feature type="transmembrane region" description="Helical" evidence="1">
    <location>
        <begin position="38"/>
        <end position="60"/>
    </location>
</feature>
<keyword evidence="1" id="KW-1133">Transmembrane helix</keyword>
<keyword evidence="1" id="KW-0812">Transmembrane</keyword>
<dbReference type="InterPro" id="IPR012652">
    <property type="entry name" value="ThiW"/>
</dbReference>
<dbReference type="Gene3D" id="1.10.1760.20">
    <property type="match status" value="1"/>
</dbReference>
<proteinExistence type="predicted"/>
<dbReference type="PIRSF" id="PIRSF024534">
    <property type="entry name" value="ThiW"/>
    <property type="match status" value="1"/>
</dbReference>
<keyword evidence="3" id="KW-1185">Reference proteome</keyword>
<evidence type="ECO:0000313" key="3">
    <source>
        <dbReference type="Proteomes" id="UP001481872"/>
    </source>
</evidence>
<keyword evidence="1" id="KW-0472">Membrane</keyword>
<dbReference type="NCBIfam" id="TIGR02359">
    <property type="entry name" value="thiW"/>
    <property type="match status" value="1"/>
</dbReference>
<accession>A0ABV1J5N9</accession>
<dbReference type="EMBL" id="JBBNPS010000008">
    <property type="protein sequence ID" value="MEQ3353504.1"/>
    <property type="molecule type" value="Genomic_DNA"/>
</dbReference>
<sequence>MNNKTRLLTATAILCALSVTLSTLVVFPNMAPFQHAINVIGAVVLGPWYNFLCALLTGLIRMGTGRPITSVTGAVVGALLSGLVYKKTASLPATWAGEVFGTGILSAILSYPFMKYLYGLDLGSPFYYIPFFLPSTMVGASIGILVLLSLKRAGKLSDLELWKK</sequence>
<reference evidence="2 3" key="1">
    <citation type="submission" date="2024-04" db="EMBL/GenBank/DDBJ databases">
        <title>Human intestinal bacterial collection.</title>
        <authorList>
            <person name="Pauvert C."/>
            <person name="Hitch T.C.A."/>
            <person name="Clavel T."/>
        </authorList>
    </citation>
    <scope>NUCLEOTIDE SEQUENCE [LARGE SCALE GENOMIC DNA]</scope>
    <source>
        <strain evidence="2 3">CLA-SR-H026</strain>
    </source>
</reference>
<feature type="transmembrane region" description="Helical" evidence="1">
    <location>
        <begin position="95"/>
        <end position="114"/>
    </location>
</feature>
<dbReference type="Proteomes" id="UP001481872">
    <property type="component" value="Unassembled WGS sequence"/>
</dbReference>
<dbReference type="RefSeq" id="WP_148473135.1">
    <property type="nucleotide sequence ID" value="NZ_JAOQJD010000007.1"/>
</dbReference>
<comment type="caution">
    <text evidence="2">The sequence shown here is derived from an EMBL/GenBank/DDBJ whole genome shotgun (WGS) entry which is preliminary data.</text>
</comment>
<evidence type="ECO:0000256" key="1">
    <source>
        <dbReference type="SAM" id="Phobius"/>
    </source>
</evidence>
<evidence type="ECO:0000313" key="2">
    <source>
        <dbReference type="EMBL" id="MEQ3353504.1"/>
    </source>
</evidence>
<organism evidence="2 3">
    <name type="scientific">Aedoeadaptatus acetigenes</name>
    <dbReference type="NCBI Taxonomy" id="2981723"/>
    <lineage>
        <taxon>Bacteria</taxon>
        <taxon>Bacillati</taxon>
        <taxon>Bacillota</taxon>
        <taxon>Tissierellia</taxon>
        <taxon>Tissierellales</taxon>
        <taxon>Peptoniphilaceae</taxon>
        <taxon>Aedoeadaptatus</taxon>
    </lineage>
</organism>
<dbReference type="Pfam" id="PF09512">
    <property type="entry name" value="ThiW"/>
    <property type="match status" value="1"/>
</dbReference>